<keyword evidence="3" id="KW-1185">Reference proteome</keyword>
<evidence type="ECO:0000256" key="1">
    <source>
        <dbReference type="SAM" id="MobiDB-lite"/>
    </source>
</evidence>
<gene>
    <name evidence="2" type="ORF">SAMN05660359_04549</name>
</gene>
<proteinExistence type="predicted"/>
<reference evidence="3" key="1">
    <citation type="submission" date="2016-10" db="EMBL/GenBank/DDBJ databases">
        <authorList>
            <person name="Varghese N."/>
            <person name="Submissions S."/>
        </authorList>
    </citation>
    <scope>NUCLEOTIDE SEQUENCE [LARGE SCALE GENOMIC DNA]</scope>
    <source>
        <strain evidence="3">DSM 43161</strain>
    </source>
</reference>
<organism evidence="2 3">
    <name type="scientific">Geodermatophilus obscurus</name>
    <dbReference type="NCBI Taxonomy" id="1861"/>
    <lineage>
        <taxon>Bacteria</taxon>
        <taxon>Bacillati</taxon>
        <taxon>Actinomycetota</taxon>
        <taxon>Actinomycetes</taxon>
        <taxon>Geodermatophilales</taxon>
        <taxon>Geodermatophilaceae</taxon>
        <taxon>Geodermatophilus</taxon>
    </lineage>
</organism>
<sequence length="121" mass="12516">MTTRQRIARSTPRRISSGGESTRPRDLPAGQPRGWPATAALVALSPRPLAAGSLRVVQLAGGPDLVPADDRFTGLPAALAVHVIGAAVFVQVGAVRLVPGIRRRHSRSTTTTDSAPVGAPT</sequence>
<dbReference type="OrthoDB" id="4698148at2"/>
<dbReference type="Proteomes" id="UP000183642">
    <property type="component" value="Unassembled WGS sequence"/>
</dbReference>
<name>A0A1I5IFH5_9ACTN</name>
<accession>A0A1I5IFH5</accession>
<dbReference type="RefSeq" id="WP_075015791.1">
    <property type="nucleotide sequence ID" value="NZ_FOWE01000014.1"/>
</dbReference>
<protein>
    <submittedName>
        <fullName evidence="2">Uncharacterized protein</fullName>
    </submittedName>
</protein>
<evidence type="ECO:0000313" key="3">
    <source>
        <dbReference type="Proteomes" id="UP000183642"/>
    </source>
</evidence>
<dbReference type="AlphaFoldDB" id="A0A1I5IFH5"/>
<dbReference type="EMBL" id="FOWE01000014">
    <property type="protein sequence ID" value="SFO59212.1"/>
    <property type="molecule type" value="Genomic_DNA"/>
</dbReference>
<evidence type="ECO:0000313" key="2">
    <source>
        <dbReference type="EMBL" id="SFO59212.1"/>
    </source>
</evidence>
<feature type="region of interest" description="Disordered" evidence="1">
    <location>
        <begin position="1"/>
        <end position="34"/>
    </location>
</feature>